<dbReference type="InterPro" id="IPR030395">
    <property type="entry name" value="GP_PDE_dom"/>
</dbReference>
<dbReference type="CDD" id="cd08556">
    <property type="entry name" value="GDPD"/>
    <property type="match status" value="1"/>
</dbReference>
<dbReference type="PROSITE" id="PS51704">
    <property type="entry name" value="GP_PDE"/>
    <property type="match status" value="1"/>
</dbReference>
<dbReference type="PANTHER" id="PTHR46211">
    <property type="entry name" value="GLYCEROPHOSPHORYL DIESTER PHOSPHODIESTERASE"/>
    <property type="match status" value="1"/>
</dbReference>
<comment type="caution">
    <text evidence="3">The sequence shown here is derived from an EMBL/GenBank/DDBJ whole genome shotgun (WGS) entry which is preliminary data.</text>
</comment>
<accession>A0A939LRF5</accession>
<evidence type="ECO:0000259" key="2">
    <source>
        <dbReference type="PROSITE" id="PS51704"/>
    </source>
</evidence>
<feature type="region of interest" description="Disordered" evidence="1">
    <location>
        <begin position="242"/>
        <end position="266"/>
    </location>
</feature>
<organism evidence="3 4">
    <name type="scientific">Actinotalea soli</name>
    <dbReference type="NCBI Taxonomy" id="2819234"/>
    <lineage>
        <taxon>Bacteria</taxon>
        <taxon>Bacillati</taxon>
        <taxon>Actinomycetota</taxon>
        <taxon>Actinomycetes</taxon>
        <taxon>Micrococcales</taxon>
        <taxon>Cellulomonadaceae</taxon>
        <taxon>Actinotalea</taxon>
    </lineage>
</organism>
<gene>
    <name evidence="3" type="ORF">J4G33_12870</name>
</gene>
<keyword evidence="4" id="KW-1185">Reference proteome</keyword>
<dbReference type="AlphaFoldDB" id="A0A939LRF5"/>
<dbReference type="Gene3D" id="3.20.20.190">
    <property type="entry name" value="Phosphatidylinositol (PI) phosphodiesterase"/>
    <property type="match status" value="1"/>
</dbReference>
<evidence type="ECO:0000313" key="4">
    <source>
        <dbReference type="Proteomes" id="UP000664209"/>
    </source>
</evidence>
<reference evidence="3" key="1">
    <citation type="submission" date="2021-03" db="EMBL/GenBank/DDBJ databases">
        <title>Actinotalea soli sp. nov., isolated from soil.</title>
        <authorList>
            <person name="Ping W."/>
            <person name="Zhang J."/>
        </authorList>
    </citation>
    <scope>NUCLEOTIDE SEQUENCE</scope>
    <source>
        <strain evidence="3">BY-33</strain>
    </source>
</reference>
<protein>
    <submittedName>
        <fullName evidence="3">Glycerophosphodiester phosphodiesterase</fullName>
    </submittedName>
</protein>
<dbReference type="Pfam" id="PF03009">
    <property type="entry name" value="GDPD"/>
    <property type="match status" value="2"/>
</dbReference>
<dbReference type="PANTHER" id="PTHR46211:SF1">
    <property type="entry name" value="GLYCEROPHOSPHODIESTER PHOSPHODIESTERASE, CYTOPLASMIC"/>
    <property type="match status" value="1"/>
</dbReference>
<dbReference type="SUPFAM" id="SSF51695">
    <property type="entry name" value="PLC-like phosphodiesterases"/>
    <property type="match status" value="1"/>
</dbReference>
<dbReference type="EMBL" id="JAGEMK010000007">
    <property type="protein sequence ID" value="MBO1752699.1"/>
    <property type="molecule type" value="Genomic_DNA"/>
</dbReference>
<name>A0A939LRF5_9CELL</name>
<dbReference type="GO" id="GO:0006629">
    <property type="term" value="P:lipid metabolic process"/>
    <property type="evidence" value="ECO:0007669"/>
    <property type="project" value="InterPro"/>
</dbReference>
<evidence type="ECO:0000313" key="3">
    <source>
        <dbReference type="EMBL" id="MBO1752699.1"/>
    </source>
</evidence>
<dbReference type="RefSeq" id="WP_208056385.1">
    <property type="nucleotide sequence ID" value="NZ_JAGEMK010000007.1"/>
</dbReference>
<proteinExistence type="predicted"/>
<dbReference type="Proteomes" id="UP000664209">
    <property type="component" value="Unassembled WGS sequence"/>
</dbReference>
<sequence length="266" mass="28103">MSWYDPSAPPLVISHRGDHRHHVENTLPAIEAAMLGGADMVEIDVQLAADGAVVVHHDATFSRLWDDPRPVAAVDTAAVRSLGAEDRRVPLLVDALDLSRSTGVPLVIDQKTPEVAAAAALLVQGVGMSEQTGFCGELGGLWQVRHTTPGARIFYNAVGLAPPDVRVLGLLRPELYNPEHSTLAPILVDALHGLGIGVSCWTPNARHDIERMLGMGLDAIMSDDLPLLRSVVDGTDWRAARGAAQGPARTSAADDAAQPAGSLVEV</sequence>
<dbReference type="InterPro" id="IPR017946">
    <property type="entry name" value="PLC-like_Pdiesterase_TIM-brl"/>
</dbReference>
<dbReference type="GO" id="GO:0008081">
    <property type="term" value="F:phosphoric diester hydrolase activity"/>
    <property type="evidence" value="ECO:0007669"/>
    <property type="project" value="InterPro"/>
</dbReference>
<feature type="domain" description="GP-PDE" evidence="2">
    <location>
        <begin position="10"/>
        <end position="232"/>
    </location>
</feature>
<evidence type="ECO:0000256" key="1">
    <source>
        <dbReference type="SAM" id="MobiDB-lite"/>
    </source>
</evidence>